<keyword evidence="2" id="KW-0418">Kinase</keyword>
<dbReference type="GO" id="GO:0005739">
    <property type="term" value="C:mitochondrion"/>
    <property type="evidence" value="ECO:0007669"/>
    <property type="project" value="TreeGrafter"/>
</dbReference>
<dbReference type="AlphaFoldDB" id="A0A5C2RNW3"/>
<feature type="region of interest" description="Disordered" evidence="1">
    <location>
        <begin position="576"/>
        <end position="597"/>
    </location>
</feature>
<name>A0A5C2RNW3_9APHY</name>
<evidence type="ECO:0000313" key="3">
    <source>
        <dbReference type="Proteomes" id="UP000313359"/>
    </source>
</evidence>
<dbReference type="PANTHER" id="PTHR36091:SF2">
    <property type="entry name" value="AMINOGLYCOSIDE PHOSPHOTRANSFERASE DOMAIN-CONTAINING PROTEIN"/>
    <property type="match status" value="1"/>
</dbReference>
<reference evidence="2" key="1">
    <citation type="journal article" date="2018" name="Genome Biol. Evol.">
        <title>Genomics and development of Lentinus tigrinus, a white-rot wood-decaying mushroom with dimorphic fruiting bodies.</title>
        <authorList>
            <person name="Wu B."/>
            <person name="Xu Z."/>
            <person name="Knudson A."/>
            <person name="Carlson A."/>
            <person name="Chen N."/>
            <person name="Kovaka S."/>
            <person name="LaButti K."/>
            <person name="Lipzen A."/>
            <person name="Pennachio C."/>
            <person name="Riley R."/>
            <person name="Schakwitz W."/>
            <person name="Umezawa K."/>
            <person name="Ohm R.A."/>
            <person name="Grigoriev I.V."/>
            <person name="Nagy L.G."/>
            <person name="Gibbons J."/>
            <person name="Hibbett D."/>
        </authorList>
    </citation>
    <scope>NUCLEOTIDE SEQUENCE [LARGE SCALE GENOMIC DNA]</scope>
    <source>
        <strain evidence="2">ALCF2SS1-6</strain>
    </source>
</reference>
<dbReference type="Proteomes" id="UP000313359">
    <property type="component" value="Unassembled WGS sequence"/>
</dbReference>
<organism evidence="2 3">
    <name type="scientific">Lentinus tigrinus ALCF2SS1-6</name>
    <dbReference type="NCBI Taxonomy" id="1328759"/>
    <lineage>
        <taxon>Eukaryota</taxon>
        <taxon>Fungi</taxon>
        <taxon>Dikarya</taxon>
        <taxon>Basidiomycota</taxon>
        <taxon>Agaricomycotina</taxon>
        <taxon>Agaricomycetes</taxon>
        <taxon>Polyporales</taxon>
        <taxon>Polyporaceae</taxon>
        <taxon>Lentinus</taxon>
    </lineage>
</organism>
<dbReference type="EMBL" id="ML122324">
    <property type="protein sequence ID" value="RPD53332.1"/>
    <property type="molecule type" value="Genomic_DNA"/>
</dbReference>
<sequence>MSYLRKERLVFHLRAVPILQPRPPHSSPRSFHLFTHSSPATVTRCLPCRTFSAMALPRSDNDLFEYTSGRWLVNDKLRHAERRRHFNVDALRRLAAQSVNRKPDDIESLRKLAEGGFNRVFLITMRDGFRMVARIPYSTTVPKYFSVASEAATLAWLRSVGVSTPEVYGYSPKPDNAAGTEYIFMQYIEGISLADVLPGLDEGNIISILRQLVQLEWSIMTLVFDAGGSLYFAEDLANAPGYPSGPTKPGIPLKDERFCIGPETNLSLWFGRRSELDVDRGPYATIEETLVRGAEKEQAYLRRFGRPLLPFQRIRREAYGYQKQQPSDHIENLDRYLRIAPSLVSRDKRFDYFCMRHPDLQPSNIIVSRSPDSNSYVIASIIDWQYTSILPLSLNADIPKWLQNNDGTGWQAEMPPSLPENLDDMDKTQRERELELYRRRFRHYYYAEHTRKYNIFHWVVLAEAVGTLRRRLFRHSRDPWEGETIELKLALVQATEHWETLAGEGVPCPIAFDSDDARETMKLIALQEEAEDLLKVARDMIGTVGSEDWVPAEYYEEAVARNKKFKEVALSMIEDDEERAQNAANWPFDDRDEEDYM</sequence>
<dbReference type="SUPFAM" id="SSF56112">
    <property type="entry name" value="Protein kinase-like (PK-like)"/>
    <property type="match status" value="1"/>
</dbReference>
<keyword evidence="3" id="KW-1185">Reference proteome</keyword>
<dbReference type="GO" id="GO:0016301">
    <property type="term" value="F:kinase activity"/>
    <property type="evidence" value="ECO:0007669"/>
    <property type="project" value="UniProtKB-KW"/>
</dbReference>
<dbReference type="InterPro" id="IPR011009">
    <property type="entry name" value="Kinase-like_dom_sf"/>
</dbReference>
<gene>
    <name evidence="2" type="ORF">L227DRAFT_581442</name>
</gene>
<proteinExistence type="predicted"/>
<dbReference type="STRING" id="1328759.A0A5C2RNW3"/>
<dbReference type="PANTHER" id="PTHR36091">
    <property type="entry name" value="ALTERED INHERITANCE OF MITOCHONDRIA PROTEIN 9, MITOCHONDRIAL"/>
    <property type="match status" value="1"/>
</dbReference>
<keyword evidence="2" id="KW-0808">Transferase</keyword>
<evidence type="ECO:0000313" key="2">
    <source>
        <dbReference type="EMBL" id="RPD53332.1"/>
    </source>
</evidence>
<dbReference type="OrthoDB" id="2831558at2759"/>
<accession>A0A5C2RNW3</accession>
<dbReference type="Gene3D" id="3.30.200.20">
    <property type="entry name" value="Phosphorylase Kinase, domain 1"/>
    <property type="match status" value="1"/>
</dbReference>
<dbReference type="InterPro" id="IPR051035">
    <property type="entry name" value="Mito_inheritance_9"/>
</dbReference>
<protein>
    <submittedName>
        <fullName evidence="2">Protein kinase subdomain-containing protein PKL CAK Fmp29</fullName>
    </submittedName>
</protein>
<evidence type="ECO:0000256" key="1">
    <source>
        <dbReference type="SAM" id="MobiDB-lite"/>
    </source>
</evidence>